<dbReference type="EC" id="1.8.4.12" evidence="5"/>
<organism evidence="7 8">
    <name type="scientific">Trametes pubescens</name>
    <name type="common">White-rot fungus</name>
    <dbReference type="NCBI Taxonomy" id="154538"/>
    <lineage>
        <taxon>Eukaryota</taxon>
        <taxon>Fungi</taxon>
        <taxon>Dikarya</taxon>
        <taxon>Basidiomycota</taxon>
        <taxon>Agaricomycotina</taxon>
        <taxon>Agaricomycetes</taxon>
        <taxon>Polyporales</taxon>
        <taxon>Polyporaceae</taxon>
        <taxon>Trametes</taxon>
    </lineage>
</organism>
<reference evidence="7 8" key="1">
    <citation type="submission" date="2016-10" db="EMBL/GenBank/DDBJ databases">
        <title>Genome sequence of the basidiomycete white-rot fungus Trametes pubescens.</title>
        <authorList>
            <person name="Makela M.R."/>
            <person name="Granchi Z."/>
            <person name="Peng M."/>
            <person name="De Vries R.P."/>
            <person name="Grigoriev I."/>
            <person name="Riley R."/>
            <person name="Hilden K."/>
        </authorList>
    </citation>
    <scope>NUCLEOTIDE SEQUENCE [LARGE SCALE GENOMIC DNA]</scope>
    <source>
        <strain evidence="7 8">FBCC735</strain>
    </source>
</reference>
<dbReference type="OrthoDB" id="44061at2759"/>
<dbReference type="EMBL" id="MNAD01000876">
    <property type="protein sequence ID" value="OJT09837.1"/>
    <property type="molecule type" value="Genomic_DNA"/>
</dbReference>
<protein>
    <recommendedName>
        <fullName evidence="5">Peptide-methionine (R)-S-oxide reductase</fullName>
        <ecNumber evidence="5">1.8.4.12</ecNumber>
    </recommendedName>
</protein>
<comment type="catalytic activity">
    <reaction evidence="5">
        <text>L-methionyl-[protein] + [thioredoxin]-disulfide + H2O = L-methionyl-(R)-S-oxide-[protein] + [thioredoxin]-dithiol</text>
        <dbReference type="Rhea" id="RHEA:24164"/>
        <dbReference type="Rhea" id="RHEA-COMP:10698"/>
        <dbReference type="Rhea" id="RHEA-COMP:10700"/>
        <dbReference type="Rhea" id="RHEA-COMP:12313"/>
        <dbReference type="Rhea" id="RHEA-COMP:12314"/>
        <dbReference type="ChEBI" id="CHEBI:15377"/>
        <dbReference type="ChEBI" id="CHEBI:16044"/>
        <dbReference type="ChEBI" id="CHEBI:29950"/>
        <dbReference type="ChEBI" id="CHEBI:45764"/>
        <dbReference type="ChEBI" id="CHEBI:50058"/>
        <dbReference type="EC" id="1.8.4.12"/>
    </reaction>
</comment>
<dbReference type="InterPro" id="IPR011057">
    <property type="entry name" value="Mss4-like_sf"/>
</dbReference>
<keyword evidence="8" id="KW-1185">Reference proteome</keyword>
<comment type="cofactor">
    <cofactor evidence="5">
        <name>Zn(2+)</name>
        <dbReference type="ChEBI" id="CHEBI:29105"/>
    </cofactor>
    <text evidence="5">Binds 1 zinc ion per subunit.</text>
</comment>
<dbReference type="InterPro" id="IPR028427">
    <property type="entry name" value="Met_Sox_Rdtase_MsrB"/>
</dbReference>
<dbReference type="GO" id="GO:0030091">
    <property type="term" value="P:protein repair"/>
    <property type="evidence" value="ECO:0007669"/>
    <property type="project" value="InterPro"/>
</dbReference>
<keyword evidence="2 5" id="KW-0479">Metal-binding</keyword>
<keyword evidence="3 5" id="KW-0862">Zinc</keyword>
<dbReference type="Proteomes" id="UP000184267">
    <property type="component" value="Unassembled WGS sequence"/>
</dbReference>
<accession>A0A1M2VQG8</accession>
<comment type="caution">
    <text evidence="7">The sequence shown here is derived from an EMBL/GenBank/DDBJ whole genome shotgun (WGS) entry which is preliminary data.</text>
</comment>
<proteinExistence type="inferred from homology"/>
<feature type="domain" description="MsrB" evidence="6">
    <location>
        <begin position="10"/>
        <end position="151"/>
    </location>
</feature>
<evidence type="ECO:0000256" key="4">
    <source>
        <dbReference type="ARBA" id="ARBA00023002"/>
    </source>
</evidence>
<dbReference type="InterPro" id="IPR002579">
    <property type="entry name" value="Met_Sox_Rdtase_MsrB_dom"/>
</dbReference>
<dbReference type="AlphaFoldDB" id="A0A1M2VQG8"/>
<evidence type="ECO:0000313" key="7">
    <source>
        <dbReference type="EMBL" id="OJT09837.1"/>
    </source>
</evidence>
<dbReference type="PANTHER" id="PTHR46081">
    <property type="entry name" value="PEPTIDE METHIONINE SULFOXIDE REDUCTASE 2"/>
    <property type="match status" value="1"/>
</dbReference>
<dbReference type="OMA" id="DEQWRAE"/>
<dbReference type="STRING" id="154538.A0A1M2VQG8"/>
<sequence>MSDPSKSKSESEWRAILNPEQVREARVYAALFSANIPPQFRILREKGTERAGTGKYDKFSEEGVYTCAGCGTPLYKSATKFNSGCGWPAFFDAIPGAVQRHEDRSFGMTRIEITCTACGGHLGHVFKGEGYPTPTDERHCVNSVSLSFHEGKTE</sequence>
<evidence type="ECO:0000256" key="3">
    <source>
        <dbReference type="ARBA" id="ARBA00022833"/>
    </source>
</evidence>
<dbReference type="PROSITE" id="PS51790">
    <property type="entry name" value="MSRB"/>
    <property type="match status" value="1"/>
</dbReference>
<evidence type="ECO:0000259" key="6">
    <source>
        <dbReference type="PROSITE" id="PS51790"/>
    </source>
</evidence>
<evidence type="ECO:0000256" key="1">
    <source>
        <dbReference type="ARBA" id="ARBA00007174"/>
    </source>
</evidence>
<dbReference type="Gene3D" id="2.170.150.20">
    <property type="entry name" value="Peptide methionine sulfoxide reductase"/>
    <property type="match status" value="1"/>
</dbReference>
<dbReference type="GO" id="GO:0006979">
    <property type="term" value="P:response to oxidative stress"/>
    <property type="evidence" value="ECO:0007669"/>
    <property type="project" value="InterPro"/>
</dbReference>
<keyword evidence="4 5" id="KW-0560">Oxidoreductase</keyword>
<dbReference type="SUPFAM" id="SSF51316">
    <property type="entry name" value="Mss4-like"/>
    <property type="match status" value="1"/>
</dbReference>
<name>A0A1M2VQG8_TRAPU</name>
<dbReference type="NCBIfam" id="TIGR00357">
    <property type="entry name" value="peptide-methionine (R)-S-oxide reductase MsrB"/>
    <property type="match status" value="1"/>
</dbReference>
<comment type="similarity">
    <text evidence="1 5">Belongs to the MsrB Met sulfoxide reductase family.</text>
</comment>
<evidence type="ECO:0000256" key="2">
    <source>
        <dbReference type="ARBA" id="ARBA00022723"/>
    </source>
</evidence>
<dbReference type="GO" id="GO:0033743">
    <property type="term" value="F:peptide-methionine (R)-S-oxide reductase activity"/>
    <property type="evidence" value="ECO:0007669"/>
    <property type="project" value="UniProtKB-EC"/>
</dbReference>
<dbReference type="PANTHER" id="PTHR46081:SF8">
    <property type="entry name" value="PEPTIDE METHIONINE SULFOXIDE REDUCTASE 2"/>
    <property type="match status" value="1"/>
</dbReference>
<dbReference type="GO" id="GO:0046872">
    <property type="term" value="F:metal ion binding"/>
    <property type="evidence" value="ECO:0007669"/>
    <property type="project" value="UniProtKB-KW"/>
</dbReference>
<gene>
    <name evidence="7" type="ORF">TRAPUB_13707</name>
</gene>
<evidence type="ECO:0000256" key="5">
    <source>
        <dbReference type="RuleBase" id="RU365044"/>
    </source>
</evidence>
<evidence type="ECO:0000313" key="8">
    <source>
        <dbReference type="Proteomes" id="UP000184267"/>
    </source>
</evidence>
<dbReference type="Pfam" id="PF01641">
    <property type="entry name" value="SelR"/>
    <property type="match status" value="1"/>
</dbReference>